<sequence>MSTVTGKVVPVPEKLQEAIGKEATEELVNLINEVAATVSSTKVDKTEYDAHTLLVREQFERFKVEVKNMVNSALLKGLAWVTVLIFGLFGVLCVLTSTR</sequence>
<gene>
    <name evidence="2" type="ORF">IMF26_00065</name>
</gene>
<keyword evidence="1" id="KW-1133">Transmembrane helix</keyword>
<dbReference type="KEGG" id="fcz:IMF26_00065"/>
<feature type="transmembrane region" description="Helical" evidence="1">
    <location>
        <begin position="77"/>
        <end position="95"/>
    </location>
</feature>
<reference evidence="2" key="1">
    <citation type="submission" date="2020-10" db="EMBL/GenBank/DDBJ databases">
        <authorList>
            <person name="Kadnikov V."/>
            <person name="Beletsky A.V."/>
            <person name="Mardanov A.V."/>
            <person name="Karnachuk O.V."/>
            <person name="Ravin N.V."/>
        </authorList>
    </citation>
    <scope>NUCLEOTIDE SEQUENCE</scope>
    <source>
        <strain evidence="2">Bu02</strain>
    </source>
</reference>
<dbReference type="EMBL" id="CP062796">
    <property type="protein sequence ID" value="QUL98542.1"/>
    <property type="molecule type" value="Genomic_DNA"/>
</dbReference>
<keyword evidence="1" id="KW-0472">Membrane</keyword>
<protein>
    <submittedName>
        <fullName evidence="2">Uncharacterized protein</fullName>
    </submittedName>
</protein>
<keyword evidence="1" id="KW-0812">Transmembrane</keyword>
<dbReference type="AlphaFoldDB" id="A0AAT9LE94"/>
<evidence type="ECO:0000256" key="1">
    <source>
        <dbReference type="SAM" id="Phobius"/>
    </source>
</evidence>
<accession>A0AAT9LE94</accession>
<evidence type="ECO:0000313" key="2">
    <source>
        <dbReference type="EMBL" id="QUL98542.1"/>
    </source>
</evidence>
<reference evidence="2" key="2">
    <citation type="journal article" date="2023" name="Biology">
        <title>Prokaryotic Life Associated with Coal-Fire Gas Vents Revealed by Metagenomics.</title>
        <authorList>
            <person name="Kadnikov V.V."/>
            <person name="Mardanov A.V."/>
            <person name="Beletsky A.V."/>
            <person name="Karnachuk O.V."/>
            <person name="Ravin N.V."/>
        </authorList>
    </citation>
    <scope>NUCLEOTIDE SEQUENCE</scope>
    <source>
        <strain evidence="2">Bu02</strain>
    </source>
</reference>
<proteinExistence type="predicted"/>
<organism evidence="2">
    <name type="scientific">Candidatus Fermentithermobacillus carboniphilus</name>
    <dbReference type="NCBI Taxonomy" id="3085328"/>
    <lineage>
        <taxon>Bacteria</taxon>
        <taxon>Bacillati</taxon>
        <taxon>Bacillota</taxon>
        <taxon>Candidatus Fermentithermobacillia</taxon>
        <taxon>Candidatus Fermentithermobacillales</taxon>
        <taxon>Candidatus Fermentithermobacillaceae</taxon>
        <taxon>Candidatus Fermentithermobacillus</taxon>
    </lineage>
</organism>
<name>A0AAT9LE94_9FIRM</name>